<name>A0A183PIT7_9TREM</name>
<dbReference type="EMBL" id="UZAL01034452">
    <property type="protein sequence ID" value="VDP65403.1"/>
    <property type="molecule type" value="Genomic_DNA"/>
</dbReference>
<proteinExistence type="inferred from homology"/>
<comment type="similarity">
    <text evidence="2">Belongs to the TDE1 family.</text>
</comment>
<evidence type="ECO:0000256" key="3">
    <source>
        <dbReference type="ARBA" id="ARBA00022692"/>
    </source>
</evidence>
<accession>A0A183PIT7</accession>
<keyword evidence="5" id="KW-0472">Membrane</keyword>
<dbReference type="Pfam" id="PF03348">
    <property type="entry name" value="Serinc"/>
    <property type="match status" value="1"/>
</dbReference>
<gene>
    <name evidence="6" type="ORF">SMTD_LOCUS14274</name>
</gene>
<evidence type="ECO:0000256" key="4">
    <source>
        <dbReference type="ARBA" id="ARBA00022989"/>
    </source>
</evidence>
<comment type="subcellular location">
    <subcellularLocation>
        <location evidence="1">Membrane</location>
        <topology evidence="1">Multi-pass membrane protein</topology>
    </subcellularLocation>
</comment>
<dbReference type="STRING" id="31246.A0A183PIT7"/>
<dbReference type="AlphaFoldDB" id="A0A183PIT7"/>
<evidence type="ECO:0000256" key="2">
    <source>
        <dbReference type="ARBA" id="ARBA00006665"/>
    </source>
</evidence>
<evidence type="ECO:0000256" key="1">
    <source>
        <dbReference type="ARBA" id="ARBA00004141"/>
    </source>
</evidence>
<evidence type="ECO:0000313" key="7">
    <source>
        <dbReference type="Proteomes" id="UP000269396"/>
    </source>
</evidence>
<organism evidence="6 7">
    <name type="scientific">Schistosoma mattheei</name>
    <dbReference type="NCBI Taxonomy" id="31246"/>
    <lineage>
        <taxon>Eukaryota</taxon>
        <taxon>Metazoa</taxon>
        <taxon>Spiralia</taxon>
        <taxon>Lophotrochozoa</taxon>
        <taxon>Platyhelminthes</taxon>
        <taxon>Trematoda</taxon>
        <taxon>Digenea</taxon>
        <taxon>Strigeidida</taxon>
        <taxon>Schistosomatoidea</taxon>
        <taxon>Schistosomatidae</taxon>
        <taxon>Schistosoma</taxon>
    </lineage>
</organism>
<keyword evidence="4" id="KW-1133">Transmembrane helix</keyword>
<dbReference type="PANTHER" id="PTHR10383:SF9">
    <property type="entry name" value="SERINE INCORPORATOR, ISOFORM F"/>
    <property type="match status" value="1"/>
</dbReference>
<keyword evidence="7" id="KW-1185">Reference proteome</keyword>
<reference evidence="6 7" key="1">
    <citation type="submission" date="2018-11" db="EMBL/GenBank/DDBJ databases">
        <authorList>
            <consortium name="Pathogen Informatics"/>
        </authorList>
    </citation>
    <scope>NUCLEOTIDE SEQUENCE [LARGE SCALE GENOMIC DNA]</scope>
    <source>
        <strain>Denwood</strain>
        <strain evidence="7">Zambia</strain>
    </source>
</reference>
<protein>
    <submittedName>
        <fullName evidence="6">Uncharacterized protein</fullName>
    </submittedName>
</protein>
<dbReference type="GO" id="GO:0016020">
    <property type="term" value="C:membrane"/>
    <property type="evidence" value="ECO:0007669"/>
    <property type="project" value="UniProtKB-SubCell"/>
</dbReference>
<dbReference type="Proteomes" id="UP000269396">
    <property type="component" value="Unassembled WGS sequence"/>
</dbReference>
<sequence length="509" mass="56550">MGCIVSSVACCFCSSAASLCCACLPSCKSSTSSRMMFSIILIVTVLLSVIALIPDVKDSLTKIPALCTPFKLSPFTKEQNAALDCDAITGFGAVYRICFASTMFYLVFCVIMIRVHSSMDWRAKLQNGFWFFKYVCWFGLLIGAFFIPVEGFTSLWMYVGMIGGGLYIIIQLILLVDFAHSWNENWLTQYEESGEKCYALGLIFFTFLFNSLSIAGIILLFIFYASAPHCGLNKALISLNLIFCFLASVISILPRVQEYMPQSGLLQSSMITAYVTFLTWSGLTNGHDPVCNPSLTIANSTNTQDGSVVLKFDRHIAIGIIVLVFSVLYSTLRSSTKTSAGKFLISLNPKLEITAAADAFNHGIEVVINHRFSDDKEKSITSRVRSATKRKCSQIEKEGLAVVVSGTEDTTLAEQFSSADDDNGRDGQKVWDNEKNGVAYNYFMYHFMMLLATLYVMVMLTNWLKPQNDLKTLVSNSAGFWVRIVSSWVCLGIYVWTLIAPALFPDRIF</sequence>
<evidence type="ECO:0000256" key="5">
    <source>
        <dbReference type="ARBA" id="ARBA00023136"/>
    </source>
</evidence>
<dbReference type="InterPro" id="IPR005016">
    <property type="entry name" value="TDE1/TMS"/>
</dbReference>
<keyword evidence="3" id="KW-0812">Transmembrane</keyword>
<dbReference type="PANTHER" id="PTHR10383">
    <property type="entry name" value="SERINE INCORPORATOR"/>
    <property type="match status" value="1"/>
</dbReference>
<evidence type="ECO:0000313" key="6">
    <source>
        <dbReference type="EMBL" id="VDP65403.1"/>
    </source>
</evidence>